<evidence type="ECO:0000313" key="4">
    <source>
        <dbReference type="Proteomes" id="UP001195571"/>
    </source>
</evidence>
<evidence type="ECO:0000256" key="1">
    <source>
        <dbReference type="SAM" id="MobiDB-lite"/>
    </source>
</evidence>
<gene>
    <name evidence="3" type="ORF">CHTY_003225</name>
</gene>
<organism evidence="3 4">
    <name type="scientific">Candidatus Phytoplasma meliae</name>
    <dbReference type="NCBI Taxonomy" id="1848402"/>
    <lineage>
        <taxon>Bacteria</taxon>
        <taxon>Bacillati</taxon>
        <taxon>Mycoplasmatota</taxon>
        <taxon>Mollicutes</taxon>
        <taxon>Acholeplasmatales</taxon>
        <taxon>Acholeplasmataceae</taxon>
        <taxon>Candidatus Phytoplasma</taxon>
        <taxon>16SrXIII (Mexican periwinkle virescence group)</taxon>
    </lineage>
</organism>
<evidence type="ECO:0000259" key="2">
    <source>
        <dbReference type="Pfam" id="PF12113"/>
    </source>
</evidence>
<sequence length="116" mass="13493">MFQLKNQFKTIYLCLIAFLGILFIFNNHQVMAAPKKEKGKEIASSKEIKKTNKKDVQNYFELYKTLENYSEEDRNKIIEILENPELLNALQQKAEEEGKISKEKGSSSKKSDESKK</sequence>
<dbReference type="InterPro" id="IPR021970">
    <property type="entry name" value="SVM_signal"/>
</dbReference>
<feature type="domain" description="Sequence-variable mosaic (SVM) signal sequence" evidence="2">
    <location>
        <begin position="1"/>
        <end position="32"/>
    </location>
</feature>
<dbReference type="Proteomes" id="UP001195571">
    <property type="component" value="Unassembled WGS sequence"/>
</dbReference>
<feature type="compositionally biased region" description="Basic and acidic residues" evidence="1">
    <location>
        <begin position="93"/>
        <end position="116"/>
    </location>
</feature>
<dbReference type="RefSeq" id="WP_203552444.1">
    <property type="nucleotide sequence ID" value="NZ_JACAOD020000017.1"/>
</dbReference>
<name>A0ABS5CZ39_9MOLU</name>
<feature type="region of interest" description="Disordered" evidence="1">
    <location>
        <begin position="92"/>
        <end position="116"/>
    </location>
</feature>
<comment type="caution">
    <text evidence="3">The sequence shown here is derived from an EMBL/GenBank/DDBJ whole genome shotgun (WGS) entry which is preliminary data.</text>
</comment>
<reference evidence="3" key="1">
    <citation type="submission" date="2021-04" db="EMBL/GenBank/DDBJ databases">
        <title>Genomic features of Candidatus Phytoplasma meliae isolate ChTYXIII (1SrXIII-G).</title>
        <authorList>
            <person name="Fernandez F.D."/>
            <person name="Conci L.R."/>
        </authorList>
    </citation>
    <scope>NUCLEOTIDE SEQUENCE [LARGE SCALE GENOMIC DNA]</scope>
    <source>
        <strain evidence="3">ChTYXIII-Mo</strain>
    </source>
</reference>
<evidence type="ECO:0000313" key="3">
    <source>
        <dbReference type="EMBL" id="MBP5836227.1"/>
    </source>
</evidence>
<keyword evidence="4" id="KW-1185">Reference proteome</keyword>
<dbReference type="EMBL" id="JACAOD020000017">
    <property type="protein sequence ID" value="MBP5836227.1"/>
    <property type="molecule type" value="Genomic_DNA"/>
</dbReference>
<accession>A0ABS5CZ39</accession>
<dbReference type="Pfam" id="PF12113">
    <property type="entry name" value="SVM_signal"/>
    <property type="match status" value="1"/>
</dbReference>
<protein>
    <submittedName>
        <fullName evidence="3">SVM family protein</fullName>
    </submittedName>
</protein>
<proteinExistence type="predicted"/>